<organism evidence="2 3">
    <name type="scientific">Chenopodium quinoa</name>
    <name type="common">Quinoa</name>
    <dbReference type="NCBI Taxonomy" id="63459"/>
    <lineage>
        <taxon>Eukaryota</taxon>
        <taxon>Viridiplantae</taxon>
        <taxon>Streptophyta</taxon>
        <taxon>Embryophyta</taxon>
        <taxon>Tracheophyta</taxon>
        <taxon>Spermatophyta</taxon>
        <taxon>Magnoliopsida</taxon>
        <taxon>eudicotyledons</taxon>
        <taxon>Gunneridae</taxon>
        <taxon>Pentapetalae</taxon>
        <taxon>Caryophyllales</taxon>
        <taxon>Chenopodiaceae</taxon>
        <taxon>Chenopodioideae</taxon>
        <taxon>Atripliceae</taxon>
        <taxon>Chenopodium</taxon>
    </lineage>
</organism>
<sequence>DVLREAEANIEAADFCSLTKSEAPAKGAKKKQSSQQDSAGQKKEGKTRKEVWVADGQPQKSKKVKTYKPQYEFNKDCYSILMEIKDKFKFEKPQQLRGPDQYRNKNKYCHYHKHVGHDANDCINLKRLLHKLA</sequence>
<evidence type="ECO:0000313" key="3">
    <source>
        <dbReference type="Proteomes" id="UP000596660"/>
    </source>
</evidence>
<name>A0A803MS43_CHEQI</name>
<reference evidence="2" key="1">
    <citation type="journal article" date="2017" name="Nature">
        <title>The genome of Chenopodium quinoa.</title>
        <authorList>
            <person name="Jarvis D.E."/>
            <person name="Ho Y.S."/>
            <person name="Lightfoot D.J."/>
            <person name="Schmoeckel S.M."/>
            <person name="Li B."/>
            <person name="Borm T.J.A."/>
            <person name="Ohyanagi H."/>
            <person name="Mineta K."/>
            <person name="Michell C.T."/>
            <person name="Saber N."/>
            <person name="Kharbatia N.M."/>
            <person name="Rupper R.R."/>
            <person name="Sharp A.R."/>
            <person name="Dally N."/>
            <person name="Boughton B.A."/>
            <person name="Woo Y.H."/>
            <person name="Gao G."/>
            <person name="Schijlen E.G.W.M."/>
            <person name="Guo X."/>
            <person name="Momin A.A."/>
            <person name="Negrao S."/>
            <person name="Al-Babili S."/>
            <person name="Gehring C."/>
            <person name="Roessner U."/>
            <person name="Jung C."/>
            <person name="Murphy K."/>
            <person name="Arold S.T."/>
            <person name="Gojobori T."/>
            <person name="van der Linden C.G."/>
            <person name="van Loo E.N."/>
            <person name="Jellen E.N."/>
            <person name="Maughan P.J."/>
            <person name="Tester M."/>
        </authorList>
    </citation>
    <scope>NUCLEOTIDE SEQUENCE [LARGE SCALE GENOMIC DNA]</scope>
    <source>
        <strain evidence="2">cv. PI 614886</strain>
    </source>
</reference>
<accession>A0A803MS43</accession>
<dbReference type="AlphaFoldDB" id="A0A803MS43"/>
<dbReference type="EnsemblPlants" id="AUR62034210-RA">
    <property type="protein sequence ID" value="AUR62034210-RA:cds"/>
    <property type="gene ID" value="AUR62034210"/>
</dbReference>
<protein>
    <submittedName>
        <fullName evidence="2">Uncharacterized protein</fullName>
    </submittedName>
</protein>
<dbReference type="Gramene" id="AUR62034210-RA">
    <property type="protein sequence ID" value="AUR62034210-RA:cds"/>
    <property type="gene ID" value="AUR62034210"/>
</dbReference>
<proteinExistence type="predicted"/>
<feature type="region of interest" description="Disordered" evidence="1">
    <location>
        <begin position="22"/>
        <end position="59"/>
    </location>
</feature>
<dbReference type="Proteomes" id="UP000596660">
    <property type="component" value="Unplaced"/>
</dbReference>
<keyword evidence="3" id="KW-1185">Reference proteome</keyword>
<evidence type="ECO:0000256" key="1">
    <source>
        <dbReference type="SAM" id="MobiDB-lite"/>
    </source>
</evidence>
<reference evidence="2" key="2">
    <citation type="submission" date="2021-03" db="UniProtKB">
        <authorList>
            <consortium name="EnsemblPlants"/>
        </authorList>
    </citation>
    <scope>IDENTIFICATION</scope>
</reference>
<evidence type="ECO:0000313" key="2">
    <source>
        <dbReference type="EnsemblPlants" id="AUR62034210-RA:cds"/>
    </source>
</evidence>
<feature type="compositionally biased region" description="Basic and acidic residues" evidence="1">
    <location>
        <begin position="40"/>
        <end position="52"/>
    </location>
</feature>